<evidence type="ECO:0000313" key="1">
    <source>
        <dbReference type="EMBL" id="WXC82215.1"/>
    </source>
</evidence>
<reference evidence="1" key="2">
    <citation type="submission" date="2024-03" db="EMBL/GenBank/DDBJ databases">
        <authorList>
            <person name="Bromfield E.S.P."/>
            <person name="Cloutier S."/>
        </authorList>
    </citation>
    <scope>NUCLEOTIDE SEQUENCE</scope>
    <source>
        <strain evidence="1">5S5</strain>
    </source>
</reference>
<dbReference type="Proteomes" id="UP001432046">
    <property type="component" value="Chromosome"/>
</dbReference>
<proteinExistence type="predicted"/>
<sequence length="217" mass="24304">MSRSTHKFARLDALASKGKLGSVLVRLMMVVNDMSLAMDGQRRWTEDAGKARAHRERGAKIYFVRLQISHIFEAVKILEEIRGDPDLMRAVDRSGSPMQKAFAALLAFKSTAEFKIMARIRNNLTFHYDPRTIELALASLVAKHPDATGSMSLGDEPHNWFFEAGDMVGDRAAVREIFKVPEGADVAAETDRIVMRLHQIVQMFGGFAGSLIWQNSR</sequence>
<evidence type="ECO:0000313" key="2">
    <source>
        <dbReference type="Proteomes" id="UP001432046"/>
    </source>
</evidence>
<dbReference type="EMBL" id="CP147711">
    <property type="protein sequence ID" value="WXC82215.1"/>
    <property type="molecule type" value="Genomic_DNA"/>
</dbReference>
<organism evidence="1 2">
    <name type="scientific">Bradyrhizobium septentrionale</name>
    <dbReference type="NCBI Taxonomy" id="1404411"/>
    <lineage>
        <taxon>Bacteria</taxon>
        <taxon>Pseudomonadati</taxon>
        <taxon>Pseudomonadota</taxon>
        <taxon>Alphaproteobacteria</taxon>
        <taxon>Hyphomicrobiales</taxon>
        <taxon>Nitrobacteraceae</taxon>
        <taxon>Bradyrhizobium</taxon>
    </lineage>
</organism>
<name>A0ABZ2P4Q6_9BRAD</name>
<protein>
    <recommendedName>
        <fullName evidence="3">HEPN AbiU2-like domain-containing protein</fullName>
    </recommendedName>
</protein>
<accession>A0ABZ2P4Q6</accession>
<keyword evidence="2" id="KW-1185">Reference proteome</keyword>
<evidence type="ECO:0008006" key="3">
    <source>
        <dbReference type="Google" id="ProtNLM"/>
    </source>
</evidence>
<dbReference type="RefSeq" id="WP_338834583.1">
    <property type="nucleotide sequence ID" value="NZ_CP147711.1"/>
</dbReference>
<gene>
    <name evidence="1" type="ORF">WDK88_11800</name>
</gene>
<reference evidence="1" key="1">
    <citation type="journal article" date="2021" name="Int. J. Syst. Evol. Microbiol.">
        <title>Bradyrhizobium septentrionale sp. nov. (sv. septentrionale) and Bradyrhizobium quebecense sp. nov. (sv. septentrionale) associated with legumes native to Canada possess rearranged symbiosis genes and numerous insertion sequences.</title>
        <authorList>
            <person name="Bromfield E.S.P."/>
            <person name="Cloutier S."/>
        </authorList>
    </citation>
    <scope>NUCLEOTIDE SEQUENCE</scope>
    <source>
        <strain evidence="1">5S5</strain>
    </source>
</reference>